<dbReference type="GeneID" id="65110654"/>
<keyword evidence="2" id="KW-1185">Reference proteome</keyword>
<dbReference type="Proteomes" id="UP000240934">
    <property type="component" value="Segment"/>
</dbReference>
<sequence>MTTEKKAKKPKVEFNVNAHSERLAEMIQEAEGHLTQIESFKEKIKEIRDGAKAELGLEGKEFNKMLKIYFKRERDQVEAENDEILEKYDAAFPRK</sequence>
<organism evidence="1 2">
    <name type="scientific">Aeromonas phage Ah1</name>
    <dbReference type="NCBI Taxonomy" id="2053701"/>
    <lineage>
        <taxon>Viruses</taxon>
        <taxon>Duplodnaviria</taxon>
        <taxon>Heunggongvirae</taxon>
        <taxon>Uroviricota</taxon>
        <taxon>Caudoviricetes</taxon>
        <taxon>Pantevenvirales</taxon>
        <taxon>Straboviridae</taxon>
        <taxon>Cinqassovirus</taxon>
        <taxon>Cinqassovirus ah1</taxon>
    </lineage>
</organism>
<dbReference type="EMBL" id="MG250483">
    <property type="protein sequence ID" value="AUE22852.1"/>
    <property type="molecule type" value="Genomic_DNA"/>
</dbReference>
<dbReference type="RefSeq" id="YP_010093063.1">
    <property type="nucleotide sequence ID" value="NC_055733.1"/>
</dbReference>
<protein>
    <submittedName>
        <fullName evidence="1">DsbA</fullName>
    </submittedName>
</protein>
<evidence type="ECO:0000313" key="2">
    <source>
        <dbReference type="Proteomes" id="UP000240934"/>
    </source>
</evidence>
<name>A0A2H4YF98_9CAUD</name>
<dbReference type="KEGG" id="vg:65110654"/>
<dbReference type="Pfam" id="PF11126">
    <property type="entry name" value="Phage_DsbA"/>
    <property type="match status" value="1"/>
</dbReference>
<reference evidence="1 2" key="1">
    <citation type="submission" date="2017-10" db="EMBL/GenBank/DDBJ databases">
        <title>Antibacterial composition for extension of chilled fish shelf life and decreasing of risk of food-borne infections, bacteriophage strains for its preparation.</title>
        <authorList>
            <person name="Zulkarneev E.R."/>
            <person name="Aleshkin A.V."/>
            <person name="Rubalsky O.V."/>
            <person name="Kiseleva I.A."/>
            <person name="Rubalskii E.O."/>
            <person name="Lebedev S.N."/>
        </authorList>
    </citation>
    <scope>NUCLEOTIDE SEQUENCE [LARGE SCALE GENOMIC DNA]</scope>
</reference>
<dbReference type="InterPro" id="IPR020313">
    <property type="entry name" value="Double-stranded_DNA-bd"/>
</dbReference>
<gene>
    <name evidence="1" type="primary">dsbA</name>
    <name evidence="1" type="ORF">Ah1_00334</name>
</gene>
<proteinExistence type="predicted"/>
<accession>A0A2H4YF98</accession>
<evidence type="ECO:0000313" key="1">
    <source>
        <dbReference type="EMBL" id="AUE22852.1"/>
    </source>
</evidence>